<feature type="region of interest" description="Disordered" evidence="1">
    <location>
        <begin position="50"/>
        <end position="86"/>
    </location>
</feature>
<accession>A0A448XS79</accession>
<evidence type="ECO:0000256" key="1">
    <source>
        <dbReference type="SAM" id="MobiDB-lite"/>
    </source>
</evidence>
<evidence type="ECO:0000313" key="2">
    <source>
        <dbReference type="EMBL" id="VEL43595.1"/>
    </source>
</evidence>
<organism evidence="2 3">
    <name type="scientific">Protopolystoma xenopodis</name>
    <dbReference type="NCBI Taxonomy" id="117903"/>
    <lineage>
        <taxon>Eukaryota</taxon>
        <taxon>Metazoa</taxon>
        <taxon>Spiralia</taxon>
        <taxon>Lophotrochozoa</taxon>
        <taxon>Platyhelminthes</taxon>
        <taxon>Monogenea</taxon>
        <taxon>Polyopisthocotylea</taxon>
        <taxon>Polystomatidea</taxon>
        <taxon>Polystomatidae</taxon>
        <taxon>Protopolystoma</taxon>
    </lineage>
</organism>
<name>A0A448XS79_9PLAT</name>
<dbReference type="Proteomes" id="UP000784294">
    <property type="component" value="Unassembled WGS sequence"/>
</dbReference>
<evidence type="ECO:0000313" key="3">
    <source>
        <dbReference type="Proteomes" id="UP000784294"/>
    </source>
</evidence>
<comment type="caution">
    <text evidence="2">The sequence shown here is derived from an EMBL/GenBank/DDBJ whole genome shotgun (WGS) entry which is preliminary data.</text>
</comment>
<dbReference type="EMBL" id="CAAALY010283113">
    <property type="protein sequence ID" value="VEL43595.1"/>
    <property type="molecule type" value="Genomic_DNA"/>
</dbReference>
<dbReference type="AlphaFoldDB" id="A0A448XS79"/>
<gene>
    <name evidence="2" type="ORF">PXEA_LOCUS37035</name>
</gene>
<proteinExistence type="predicted"/>
<reference evidence="2" key="1">
    <citation type="submission" date="2018-11" db="EMBL/GenBank/DDBJ databases">
        <authorList>
            <consortium name="Pathogen Informatics"/>
        </authorList>
    </citation>
    <scope>NUCLEOTIDE SEQUENCE</scope>
</reference>
<keyword evidence="3" id="KW-1185">Reference proteome</keyword>
<protein>
    <submittedName>
        <fullName evidence="2">Uncharacterized protein</fullName>
    </submittedName>
</protein>
<sequence>MKRTPVHGERRIAYLPVWRRACCLASLRVPLTPAMWHYLLRGFAGRVFDEPPRPEKTAGRSSKAAPDGVEVGLGEPLRRSTGLPGLTADLGRRLAGDAREPLVQLRFIREWLSRLEVGST</sequence>